<comment type="caution">
    <text evidence="2">The sequence shown here is derived from an EMBL/GenBank/DDBJ whole genome shotgun (WGS) entry which is preliminary data.</text>
</comment>
<evidence type="ECO:0000313" key="2">
    <source>
        <dbReference type="EMBL" id="MCQ4922995.1"/>
    </source>
</evidence>
<evidence type="ECO:0000256" key="1">
    <source>
        <dbReference type="SAM" id="SignalP"/>
    </source>
</evidence>
<feature type="chain" id="PRO_5046624660" description="C2H2-type domain-containing protein" evidence="1">
    <location>
        <begin position="27"/>
        <end position="168"/>
    </location>
</feature>
<keyword evidence="1" id="KW-0732">Signal</keyword>
<gene>
    <name evidence="2" type="ORF">NE686_07875</name>
</gene>
<keyword evidence="3" id="KW-1185">Reference proteome</keyword>
<dbReference type="RefSeq" id="WP_256311066.1">
    <property type="nucleotide sequence ID" value="NZ_JANGAC010000004.1"/>
</dbReference>
<evidence type="ECO:0008006" key="4">
    <source>
        <dbReference type="Google" id="ProtNLM"/>
    </source>
</evidence>
<dbReference type="Proteomes" id="UP001524478">
    <property type="component" value="Unassembled WGS sequence"/>
</dbReference>
<dbReference type="EMBL" id="JANGAC010000004">
    <property type="protein sequence ID" value="MCQ4922995.1"/>
    <property type="molecule type" value="Genomic_DNA"/>
</dbReference>
<proteinExistence type="predicted"/>
<name>A0ABT1S9H4_9FIRM</name>
<organism evidence="2 3">
    <name type="scientific">Tissierella carlieri</name>
    <dbReference type="NCBI Taxonomy" id="689904"/>
    <lineage>
        <taxon>Bacteria</taxon>
        <taxon>Bacillati</taxon>
        <taxon>Bacillota</taxon>
        <taxon>Tissierellia</taxon>
        <taxon>Tissierellales</taxon>
        <taxon>Tissierellaceae</taxon>
        <taxon>Tissierella</taxon>
    </lineage>
</organism>
<protein>
    <recommendedName>
        <fullName evidence="4">C2H2-type domain-containing protein</fullName>
    </recommendedName>
</protein>
<evidence type="ECO:0000313" key="3">
    <source>
        <dbReference type="Proteomes" id="UP001524478"/>
    </source>
</evidence>
<accession>A0ABT1S9H4</accession>
<feature type="signal peptide" evidence="1">
    <location>
        <begin position="1"/>
        <end position="26"/>
    </location>
</feature>
<sequence>MKPMRVFCIMLISTILLSFSSLPIFAESIADSEDIFIMSNYEDEYTNDVHEENGWGIVVFSEEGETVIEFIIDVPDFEEDLISEIVGKMIFEESNQKNGEEPSYQEVKPSGITCCDRTSWRRYKLEVHSRTSPTCYVDVYDFFVCDNCGASYREYKESYSHLRANCPY</sequence>
<reference evidence="2 3" key="1">
    <citation type="submission" date="2022-06" db="EMBL/GenBank/DDBJ databases">
        <title>Isolation of gut microbiota from human fecal samples.</title>
        <authorList>
            <person name="Pamer E.G."/>
            <person name="Barat B."/>
            <person name="Waligurski E."/>
            <person name="Medina S."/>
            <person name="Paddock L."/>
            <person name="Mostad J."/>
        </authorList>
    </citation>
    <scope>NUCLEOTIDE SEQUENCE [LARGE SCALE GENOMIC DNA]</scope>
    <source>
        <strain evidence="2 3">DFI.7.95</strain>
    </source>
</reference>